<proteinExistence type="predicted"/>
<reference evidence="1" key="1">
    <citation type="submission" date="2021-12" db="EMBL/GenBank/DDBJ databases">
        <authorList>
            <person name="Rodrigo-Torres L."/>
            <person name="Arahal R. D."/>
            <person name="Lucena T."/>
        </authorList>
    </citation>
    <scope>NUCLEOTIDE SEQUENCE</scope>
    <source>
        <strain evidence="1">CECT 8226</strain>
    </source>
</reference>
<name>A0ABN8DQ20_9VIBR</name>
<gene>
    <name evidence="1" type="ORF">VHP8226_04094</name>
</gene>
<keyword evidence="2" id="KW-1185">Reference proteome</keyword>
<organism evidence="1 2">
    <name type="scientific">Vibrio hippocampi</name>
    <dbReference type="NCBI Taxonomy" id="654686"/>
    <lineage>
        <taxon>Bacteria</taxon>
        <taxon>Pseudomonadati</taxon>
        <taxon>Pseudomonadota</taxon>
        <taxon>Gammaproteobacteria</taxon>
        <taxon>Vibrionales</taxon>
        <taxon>Vibrionaceae</taxon>
        <taxon>Vibrio</taxon>
    </lineage>
</organism>
<protein>
    <submittedName>
        <fullName evidence="1">Uncharacterized protein</fullName>
    </submittedName>
</protein>
<dbReference type="EMBL" id="CAKLCM010000004">
    <property type="protein sequence ID" value="CAH0531087.1"/>
    <property type="molecule type" value="Genomic_DNA"/>
</dbReference>
<accession>A0ABN8DQ20</accession>
<evidence type="ECO:0000313" key="1">
    <source>
        <dbReference type="EMBL" id="CAH0531087.1"/>
    </source>
</evidence>
<dbReference type="RefSeq" id="WP_237487147.1">
    <property type="nucleotide sequence ID" value="NZ_CAKLCM010000004.1"/>
</dbReference>
<sequence length="117" mass="13557">MDAITQHDVSLMSALLLDGMDLDTIGDKFEIPPSDVIQHIYPPKQFIPASLFESRSRRGTVRLGEDCIEKRCSRCRQFFPIASEFWHNCRNNPDGFLGWCRACEIDRVNARRKELKK</sequence>
<dbReference type="Proteomes" id="UP000838160">
    <property type="component" value="Unassembled WGS sequence"/>
</dbReference>
<comment type="caution">
    <text evidence="1">The sequence shown here is derived from an EMBL/GenBank/DDBJ whole genome shotgun (WGS) entry which is preliminary data.</text>
</comment>
<evidence type="ECO:0000313" key="2">
    <source>
        <dbReference type="Proteomes" id="UP000838160"/>
    </source>
</evidence>